<dbReference type="PANTHER" id="PTHR30146">
    <property type="entry name" value="LACI-RELATED TRANSCRIPTIONAL REPRESSOR"/>
    <property type="match status" value="1"/>
</dbReference>
<dbReference type="GO" id="GO:0000976">
    <property type="term" value="F:transcription cis-regulatory region binding"/>
    <property type="evidence" value="ECO:0007669"/>
    <property type="project" value="TreeGrafter"/>
</dbReference>
<dbReference type="OrthoDB" id="9798934at2"/>
<organism evidence="5 6">
    <name type="scientific">[Bacillus] enclensis</name>
    <dbReference type="NCBI Taxonomy" id="1402860"/>
    <lineage>
        <taxon>Bacteria</taxon>
        <taxon>Bacillati</taxon>
        <taxon>Bacillota</taxon>
        <taxon>Bacilli</taxon>
        <taxon>Bacillales</taxon>
        <taxon>Bacillaceae</taxon>
        <taxon>Rossellomorea</taxon>
    </lineage>
</organism>
<proteinExistence type="predicted"/>
<dbReference type="PANTHER" id="PTHR30146:SF105">
    <property type="entry name" value="CATABOLITE CONTROL PROTEIN B"/>
    <property type="match status" value="1"/>
</dbReference>
<dbReference type="AlphaFoldDB" id="A0A0V8HHE0"/>
<dbReference type="SUPFAM" id="SSF53822">
    <property type="entry name" value="Periplasmic binding protein-like I"/>
    <property type="match status" value="1"/>
</dbReference>
<evidence type="ECO:0000256" key="3">
    <source>
        <dbReference type="ARBA" id="ARBA00023163"/>
    </source>
</evidence>
<sequence>MTNIREIARLAGVSVSTVSRVLNEHPYVREEKRRRVLGAVEELNYIKNANAVHLSKGKTYCIGVVIPFLNLPYFGEVLQGIAGEALKHGYHLKIFQTNYEKVAELDAFHRLRMKEVDGLILASRANSLEALQPFMEGTNVVFCENLSGVEKKVFINHYEAVRTAMDHLHSKGHKDIGLCIHRTFGTNSEERVRGFFDGAEAAGHKIQDGWIFNDCISLQDGREVVGQWESLGERPSALIVTSDQVSAGIVSQAGRKGISIPDELAILSFDNHPISEVFDITSFDVPIRQLGEEAFKLFLKEEPSSPVILETTLFERKTM</sequence>
<gene>
    <name evidence="5" type="ORF">GA0061094_1641</name>
</gene>
<evidence type="ECO:0000313" key="5">
    <source>
        <dbReference type="EMBL" id="SCB98392.1"/>
    </source>
</evidence>
<dbReference type="Gene3D" id="3.40.50.2300">
    <property type="match status" value="2"/>
</dbReference>
<name>A0A0V8HHE0_9BACI</name>
<dbReference type="InterPro" id="IPR010982">
    <property type="entry name" value="Lambda_DNA-bd_dom_sf"/>
</dbReference>
<keyword evidence="2" id="KW-0238">DNA-binding</keyword>
<dbReference type="PROSITE" id="PS50932">
    <property type="entry name" value="HTH_LACI_2"/>
    <property type="match status" value="1"/>
</dbReference>
<dbReference type="Pfam" id="PF00356">
    <property type="entry name" value="LacI"/>
    <property type="match status" value="1"/>
</dbReference>
<dbReference type="InterPro" id="IPR000843">
    <property type="entry name" value="HTH_LacI"/>
</dbReference>
<dbReference type="PROSITE" id="PS00356">
    <property type="entry name" value="HTH_LACI_1"/>
    <property type="match status" value="1"/>
</dbReference>
<dbReference type="Pfam" id="PF00532">
    <property type="entry name" value="Peripla_BP_1"/>
    <property type="match status" value="1"/>
</dbReference>
<feature type="domain" description="HTH lacI-type" evidence="4">
    <location>
        <begin position="2"/>
        <end position="56"/>
    </location>
</feature>
<dbReference type="Proteomes" id="UP000181997">
    <property type="component" value="Unassembled WGS sequence"/>
</dbReference>
<keyword evidence="6" id="KW-1185">Reference proteome</keyword>
<evidence type="ECO:0000256" key="1">
    <source>
        <dbReference type="ARBA" id="ARBA00023015"/>
    </source>
</evidence>
<dbReference type="GO" id="GO:0003700">
    <property type="term" value="F:DNA-binding transcription factor activity"/>
    <property type="evidence" value="ECO:0007669"/>
    <property type="project" value="TreeGrafter"/>
</dbReference>
<evidence type="ECO:0000259" key="4">
    <source>
        <dbReference type="PROSITE" id="PS50932"/>
    </source>
</evidence>
<evidence type="ECO:0000313" key="6">
    <source>
        <dbReference type="Proteomes" id="UP000181997"/>
    </source>
</evidence>
<dbReference type="CDD" id="cd06286">
    <property type="entry name" value="PBP1_CcpB-like"/>
    <property type="match status" value="1"/>
</dbReference>
<reference evidence="6" key="1">
    <citation type="submission" date="2016-08" db="EMBL/GenBank/DDBJ databases">
        <authorList>
            <person name="Varghese N."/>
            <person name="Submissions Spin"/>
        </authorList>
    </citation>
    <scope>NUCLEOTIDE SEQUENCE [LARGE SCALE GENOMIC DNA]</scope>
    <source>
        <strain evidence="6">SGD-1123</strain>
    </source>
</reference>
<dbReference type="SMART" id="SM00354">
    <property type="entry name" value="HTH_LACI"/>
    <property type="match status" value="1"/>
</dbReference>
<dbReference type="CDD" id="cd01392">
    <property type="entry name" value="HTH_LacI"/>
    <property type="match status" value="1"/>
</dbReference>
<dbReference type="EMBL" id="FMAU01000002">
    <property type="protein sequence ID" value="SCB98392.1"/>
    <property type="molecule type" value="Genomic_DNA"/>
</dbReference>
<dbReference type="Gene3D" id="1.10.260.40">
    <property type="entry name" value="lambda repressor-like DNA-binding domains"/>
    <property type="match status" value="1"/>
</dbReference>
<dbReference type="PRINTS" id="PR00036">
    <property type="entry name" value="HTHLACI"/>
</dbReference>
<protein>
    <submittedName>
        <fullName evidence="5">Transcriptional regulator, LacI family</fullName>
    </submittedName>
</protein>
<dbReference type="RefSeq" id="WP_058298122.1">
    <property type="nucleotide sequence ID" value="NZ_FMAU01000002.1"/>
</dbReference>
<dbReference type="InterPro" id="IPR028082">
    <property type="entry name" value="Peripla_BP_I"/>
</dbReference>
<keyword evidence="1" id="KW-0805">Transcription regulation</keyword>
<keyword evidence="3" id="KW-0804">Transcription</keyword>
<evidence type="ECO:0000256" key="2">
    <source>
        <dbReference type="ARBA" id="ARBA00023125"/>
    </source>
</evidence>
<dbReference type="InterPro" id="IPR001761">
    <property type="entry name" value="Peripla_BP/Lac1_sug-bd_dom"/>
</dbReference>
<dbReference type="SUPFAM" id="SSF47413">
    <property type="entry name" value="lambda repressor-like DNA-binding domains"/>
    <property type="match status" value="1"/>
</dbReference>
<accession>A0A0V8HHE0</accession>